<comment type="caution">
    <text evidence="7">The sequence shown here is derived from an EMBL/GenBank/DDBJ whole genome shotgun (WGS) entry which is preliminary data.</text>
</comment>
<dbReference type="InterPro" id="IPR027417">
    <property type="entry name" value="P-loop_NTPase"/>
</dbReference>
<dbReference type="Proteomes" id="UP000622017">
    <property type="component" value="Unassembled WGS sequence"/>
</dbReference>
<dbReference type="NCBIfam" id="NF008453">
    <property type="entry name" value="PRK11308.1"/>
    <property type="match status" value="2"/>
</dbReference>
<evidence type="ECO:0000259" key="6">
    <source>
        <dbReference type="PROSITE" id="PS50893"/>
    </source>
</evidence>
<comment type="similarity">
    <text evidence="1">Belongs to the ABC transporter superfamily.</text>
</comment>
<dbReference type="InterPro" id="IPR017871">
    <property type="entry name" value="ABC_transporter-like_CS"/>
</dbReference>
<evidence type="ECO:0000256" key="4">
    <source>
        <dbReference type="ARBA" id="ARBA00022840"/>
    </source>
</evidence>
<keyword evidence="8" id="KW-1185">Reference proteome</keyword>
<dbReference type="PANTHER" id="PTHR43776:SF7">
    <property type="entry name" value="D,D-DIPEPTIDE TRANSPORT ATP-BINDING PROTEIN DDPF-RELATED"/>
    <property type="match status" value="1"/>
</dbReference>
<sequence>MPEPLLSVRDLTIDFSSHRGDTRAVANVSFDLHRGETLAIVGESGSGKSVTSLALMGLIPLPPGKISSGTAVFQSPTLGEIDLLQLTDKQLQQVRGNDISMIFQEPMTSLNPVYTCGSQVVEALRLHTTLTEKEAAARTVELFTMAQLPRPEKIFGSYPHEISGGQKQRVMIAMAMACNPAILIADEPTTALDVTVQARMLQLIDDLRREHNTAVLFITHDLGVVAEIADRIMVMYRGKVVEQGRVLDIFTNPQHPYTRGLLACRPKLSIGRKKLPVVADFMQEMPDGSILPTSNGAVQLLAGESSVYPQNENNFTKTFPVEHDSVPRSISDVGNLETAPLESGQLLPEATSNALAAPIDTPVAVTAREQSGAETAPLPVSQASNLDTSSNQDHKTPIPQVPLLHVENLKVYFPIRKGFFRRTTEFVRAVDDVSFTIYPGETVGLVGESGCGKTTLGRTLLRLVEPTSGSILFDGVDLATLPSGELRRRRREFQMVFQDPYAALNPTMTVGEAILEPMRVHGVGGTKAEQKARVLELLRTVGLREDHFLRYPHEFSGGQRQRICIARALALQPKCIICDESVSALDVSVQAQVLNLLNDLKREFGITYLFITHDLSVARFMSDRLLVMSKGKIVESGPAADVYANPQNEYTRTLLAAIPKDEPADIWAAVARREVV</sequence>
<proteinExistence type="inferred from homology"/>
<keyword evidence="2" id="KW-0813">Transport</keyword>
<feature type="compositionally biased region" description="Polar residues" evidence="5">
    <location>
        <begin position="381"/>
        <end position="391"/>
    </location>
</feature>
<dbReference type="Pfam" id="PF00005">
    <property type="entry name" value="ABC_tran"/>
    <property type="match status" value="2"/>
</dbReference>
<feature type="domain" description="ABC transporter" evidence="6">
    <location>
        <begin position="8"/>
        <end position="262"/>
    </location>
</feature>
<feature type="region of interest" description="Disordered" evidence="5">
    <location>
        <begin position="368"/>
        <end position="399"/>
    </location>
</feature>
<dbReference type="InterPro" id="IPR003439">
    <property type="entry name" value="ABC_transporter-like_ATP-bd"/>
</dbReference>
<dbReference type="PANTHER" id="PTHR43776">
    <property type="entry name" value="TRANSPORT ATP-BINDING PROTEIN"/>
    <property type="match status" value="1"/>
</dbReference>
<dbReference type="Gene3D" id="3.40.50.300">
    <property type="entry name" value="P-loop containing nucleotide triphosphate hydrolases"/>
    <property type="match status" value="2"/>
</dbReference>
<dbReference type="SMART" id="SM00382">
    <property type="entry name" value="AAA"/>
    <property type="match status" value="2"/>
</dbReference>
<dbReference type="CDD" id="cd03257">
    <property type="entry name" value="ABC_NikE_OppD_transporters"/>
    <property type="match status" value="2"/>
</dbReference>
<evidence type="ECO:0000256" key="5">
    <source>
        <dbReference type="SAM" id="MobiDB-lite"/>
    </source>
</evidence>
<keyword evidence="4 7" id="KW-0067">ATP-binding</keyword>
<protein>
    <submittedName>
        <fullName evidence="7">ABC transporter ATP-binding protein</fullName>
    </submittedName>
</protein>
<dbReference type="Pfam" id="PF08352">
    <property type="entry name" value="oligo_HPY"/>
    <property type="match status" value="2"/>
</dbReference>
<evidence type="ECO:0000313" key="8">
    <source>
        <dbReference type="Proteomes" id="UP000622017"/>
    </source>
</evidence>
<reference evidence="7 8" key="1">
    <citation type="submission" date="2020-08" db="EMBL/GenBank/DDBJ databases">
        <title>Hymenobacter sp.</title>
        <authorList>
            <person name="Kim M.K."/>
        </authorList>
    </citation>
    <scope>NUCLEOTIDE SEQUENCE [LARGE SCALE GENOMIC DNA]</scope>
    <source>
        <strain evidence="7 8">BT507</strain>
    </source>
</reference>
<dbReference type="SUPFAM" id="SSF52540">
    <property type="entry name" value="P-loop containing nucleoside triphosphate hydrolases"/>
    <property type="match status" value="2"/>
</dbReference>
<dbReference type="InterPro" id="IPR050319">
    <property type="entry name" value="ABC_transp_ATP-bind"/>
</dbReference>
<organism evidence="7 8">
    <name type="scientific">Hymenobacter citatus</name>
    <dbReference type="NCBI Taxonomy" id="2763506"/>
    <lineage>
        <taxon>Bacteria</taxon>
        <taxon>Pseudomonadati</taxon>
        <taxon>Bacteroidota</taxon>
        <taxon>Cytophagia</taxon>
        <taxon>Cytophagales</taxon>
        <taxon>Hymenobacteraceae</taxon>
        <taxon>Hymenobacter</taxon>
    </lineage>
</organism>
<dbReference type="RefSeq" id="WP_187320551.1">
    <property type="nucleotide sequence ID" value="NZ_JACSCY010000013.1"/>
</dbReference>
<dbReference type="GO" id="GO:0005524">
    <property type="term" value="F:ATP binding"/>
    <property type="evidence" value="ECO:0007669"/>
    <property type="project" value="UniProtKB-KW"/>
</dbReference>
<feature type="domain" description="ABC transporter" evidence="6">
    <location>
        <begin position="404"/>
        <end position="655"/>
    </location>
</feature>
<evidence type="ECO:0000313" key="7">
    <source>
        <dbReference type="EMBL" id="MBC6612295.1"/>
    </source>
</evidence>
<keyword evidence="3" id="KW-0547">Nucleotide-binding</keyword>
<evidence type="ECO:0000256" key="3">
    <source>
        <dbReference type="ARBA" id="ARBA00022741"/>
    </source>
</evidence>
<dbReference type="EMBL" id="JACSCY010000013">
    <property type="protein sequence ID" value="MBC6612295.1"/>
    <property type="molecule type" value="Genomic_DNA"/>
</dbReference>
<accession>A0ABR7MNK0</accession>
<dbReference type="InterPro" id="IPR003593">
    <property type="entry name" value="AAA+_ATPase"/>
</dbReference>
<dbReference type="NCBIfam" id="NF007739">
    <property type="entry name" value="PRK10419.1"/>
    <property type="match status" value="2"/>
</dbReference>
<dbReference type="PROSITE" id="PS50893">
    <property type="entry name" value="ABC_TRANSPORTER_2"/>
    <property type="match status" value="2"/>
</dbReference>
<dbReference type="InterPro" id="IPR013563">
    <property type="entry name" value="Oligopep_ABC_C"/>
</dbReference>
<evidence type="ECO:0000256" key="1">
    <source>
        <dbReference type="ARBA" id="ARBA00005417"/>
    </source>
</evidence>
<gene>
    <name evidence="7" type="ORF">H8B15_15305</name>
</gene>
<evidence type="ECO:0000256" key="2">
    <source>
        <dbReference type="ARBA" id="ARBA00022448"/>
    </source>
</evidence>
<name>A0ABR7MNK0_9BACT</name>
<dbReference type="PROSITE" id="PS00211">
    <property type="entry name" value="ABC_TRANSPORTER_1"/>
    <property type="match status" value="2"/>
</dbReference>